<dbReference type="GO" id="GO:0005886">
    <property type="term" value="C:plasma membrane"/>
    <property type="evidence" value="ECO:0007669"/>
    <property type="project" value="TreeGrafter"/>
</dbReference>
<dbReference type="AlphaFoldDB" id="A0A3B1D9K2"/>
<dbReference type="Pfam" id="PF00990">
    <property type="entry name" value="GGDEF"/>
    <property type="match status" value="1"/>
</dbReference>
<feature type="domain" description="GGDEF" evidence="1">
    <location>
        <begin position="316"/>
        <end position="450"/>
    </location>
</feature>
<dbReference type="InterPro" id="IPR029787">
    <property type="entry name" value="Nucleotide_cyclase"/>
</dbReference>
<dbReference type="CDD" id="cd01949">
    <property type="entry name" value="GGDEF"/>
    <property type="match status" value="1"/>
</dbReference>
<dbReference type="EMBL" id="UOGF01000110">
    <property type="protein sequence ID" value="VAX33513.1"/>
    <property type="molecule type" value="Genomic_DNA"/>
</dbReference>
<sequence length="450" mass="50141">MVKVFILGAGDGGKAVLSRLLRFNWFEIVGVADLNPDAPAIHLARAANLPVFLEDPLYLLQSMSIDLVFDLTGNPVIRHQLIQISENNFDVATGEVAHVLWDVIRELEDRESRIKQRLGENQILLEVSMILSRSETPEEIFQGIVAGAMRITGMPAGSLSVYNKHNHELFLVATKGLSSEFYKNGSYPVRQGGLTEHILSNKDPILIPDLSNFPAFDNPVVLKEGIRSLIAIPLIADKGPIGILYSDAFEPRRFPASLITSLKMLATQAVIAIQKQQAFEKIKDLSIRDPLTGLYNRRYLNKVLSSEIGRALRLNRSLSLILLDIDKFKRINDQYGHVKGDHVLQALAECFELMIRPYDILSRFGGEEFLILMSETDEHKAIASAERLRTAAAKLDLLPDGSQVTCSFGVCTLGRIEKENISPKEFIECADQALYRAKNAGRNRVCTYGN</sequence>
<dbReference type="InterPro" id="IPR036291">
    <property type="entry name" value="NAD(P)-bd_dom_sf"/>
</dbReference>
<dbReference type="PROSITE" id="PS50887">
    <property type="entry name" value="GGDEF"/>
    <property type="match status" value="1"/>
</dbReference>
<organism evidence="2">
    <name type="scientific">hydrothermal vent metagenome</name>
    <dbReference type="NCBI Taxonomy" id="652676"/>
    <lineage>
        <taxon>unclassified sequences</taxon>
        <taxon>metagenomes</taxon>
        <taxon>ecological metagenomes</taxon>
    </lineage>
</organism>
<dbReference type="FunFam" id="3.30.70.270:FF:000001">
    <property type="entry name" value="Diguanylate cyclase domain protein"/>
    <property type="match status" value="1"/>
</dbReference>
<gene>
    <name evidence="2" type="ORF">MNBD_NITROSPIRAE01-987</name>
</gene>
<dbReference type="SMART" id="SM00065">
    <property type="entry name" value="GAF"/>
    <property type="match status" value="1"/>
</dbReference>
<dbReference type="PANTHER" id="PTHR45138">
    <property type="entry name" value="REGULATORY COMPONENTS OF SENSORY TRANSDUCTION SYSTEM"/>
    <property type="match status" value="1"/>
</dbReference>
<dbReference type="GO" id="GO:0043709">
    <property type="term" value="P:cell adhesion involved in single-species biofilm formation"/>
    <property type="evidence" value="ECO:0007669"/>
    <property type="project" value="TreeGrafter"/>
</dbReference>
<dbReference type="Gene3D" id="3.30.450.40">
    <property type="match status" value="1"/>
</dbReference>
<dbReference type="InterPro" id="IPR003018">
    <property type="entry name" value="GAF"/>
</dbReference>
<dbReference type="Gene3D" id="3.30.70.270">
    <property type="match status" value="1"/>
</dbReference>
<dbReference type="Gene3D" id="3.40.50.720">
    <property type="entry name" value="NAD(P)-binding Rossmann-like Domain"/>
    <property type="match status" value="1"/>
</dbReference>
<dbReference type="SUPFAM" id="SSF51735">
    <property type="entry name" value="NAD(P)-binding Rossmann-fold domains"/>
    <property type="match status" value="1"/>
</dbReference>
<dbReference type="GO" id="GO:1902201">
    <property type="term" value="P:negative regulation of bacterial-type flagellum-dependent cell motility"/>
    <property type="evidence" value="ECO:0007669"/>
    <property type="project" value="TreeGrafter"/>
</dbReference>
<dbReference type="NCBIfam" id="TIGR00254">
    <property type="entry name" value="GGDEF"/>
    <property type="match status" value="1"/>
</dbReference>
<proteinExistence type="predicted"/>
<dbReference type="Pfam" id="PF13185">
    <property type="entry name" value="GAF_2"/>
    <property type="match status" value="1"/>
</dbReference>
<dbReference type="SUPFAM" id="SSF55781">
    <property type="entry name" value="GAF domain-like"/>
    <property type="match status" value="1"/>
</dbReference>
<dbReference type="SMART" id="SM00267">
    <property type="entry name" value="GGDEF"/>
    <property type="match status" value="1"/>
</dbReference>
<protein>
    <submittedName>
        <fullName evidence="2">Pole remodelling regulatory diguanylate cyclase</fullName>
    </submittedName>
</protein>
<accession>A0A3B1D9K2</accession>
<dbReference type="PANTHER" id="PTHR45138:SF9">
    <property type="entry name" value="DIGUANYLATE CYCLASE DGCM-RELATED"/>
    <property type="match status" value="1"/>
</dbReference>
<dbReference type="InterPro" id="IPR050469">
    <property type="entry name" value="Diguanylate_Cyclase"/>
</dbReference>
<evidence type="ECO:0000259" key="1">
    <source>
        <dbReference type="PROSITE" id="PS50887"/>
    </source>
</evidence>
<dbReference type="InterPro" id="IPR043128">
    <property type="entry name" value="Rev_trsase/Diguanyl_cyclase"/>
</dbReference>
<reference evidence="2" key="1">
    <citation type="submission" date="2018-06" db="EMBL/GenBank/DDBJ databases">
        <authorList>
            <person name="Zhirakovskaya E."/>
        </authorList>
    </citation>
    <scope>NUCLEOTIDE SEQUENCE</scope>
</reference>
<evidence type="ECO:0000313" key="2">
    <source>
        <dbReference type="EMBL" id="VAX33513.1"/>
    </source>
</evidence>
<name>A0A3B1D9K2_9ZZZZ</name>
<dbReference type="SUPFAM" id="SSF55073">
    <property type="entry name" value="Nucleotide cyclase"/>
    <property type="match status" value="1"/>
</dbReference>
<dbReference type="GO" id="GO:0052621">
    <property type="term" value="F:diguanylate cyclase activity"/>
    <property type="evidence" value="ECO:0007669"/>
    <property type="project" value="TreeGrafter"/>
</dbReference>
<dbReference type="InterPro" id="IPR029016">
    <property type="entry name" value="GAF-like_dom_sf"/>
</dbReference>
<dbReference type="InterPro" id="IPR000160">
    <property type="entry name" value="GGDEF_dom"/>
</dbReference>